<dbReference type="InterPro" id="IPR015797">
    <property type="entry name" value="NUDIX_hydrolase-like_dom_sf"/>
</dbReference>
<dbReference type="AlphaFoldDB" id="A0A2H0KAS3"/>
<evidence type="ECO:0000313" key="3">
    <source>
        <dbReference type="Proteomes" id="UP000229342"/>
    </source>
</evidence>
<dbReference type="Pfam" id="PF00293">
    <property type="entry name" value="NUDIX"/>
    <property type="match status" value="1"/>
</dbReference>
<name>A0A2H0KAS3_9BACT</name>
<dbReference type="PANTHER" id="PTHR43736:SF1">
    <property type="entry name" value="DIHYDRONEOPTERIN TRIPHOSPHATE DIPHOSPHATASE"/>
    <property type="match status" value="1"/>
</dbReference>
<feature type="domain" description="Nudix hydrolase" evidence="1">
    <location>
        <begin position="2"/>
        <end position="133"/>
    </location>
</feature>
<dbReference type="CDD" id="cd02883">
    <property type="entry name" value="NUDIX_Hydrolase"/>
    <property type="match status" value="1"/>
</dbReference>
<reference evidence="2 3" key="1">
    <citation type="submission" date="2017-09" db="EMBL/GenBank/DDBJ databases">
        <title>Depth-based differentiation of microbial function through sediment-hosted aquifers and enrichment of novel symbionts in the deep terrestrial subsurface.</title>
        <authorList>
            <person name="Probst A.J."/>
            <person name="Ladd B."/>
            <person name="Jarett J.K."/>
            <person name="Geller-Mcgrath D.E."/>
            <person name="Sieber C.M."/>
            <person name="Emerson J.B."/>
            <person name="Anantharaman K."/>
            <person name="Thomas B.C."/>
            <person name="Malmstrom R."/>
            <person name="Stieglmeier M."/>
            <person name="Klingl A."/>
            <person name="Woyke T."/>
            <person name="Ryan C.M."/>
            <person name="Banfield J.F."/>
        </authorList>
    </citation>
    <scope>NUCLEOTIDE SEQUENCE [LARGE SCALE GENOMIC DNA]</scope>
    <source>
        <strain evidence="2">CG11_big_fil_rev_8_21_14_0_20_46_11</strain>
    </source>
</reference>
<protein>
    <recommendedName>
        <fullName evidence="1">Nudix hydrolase domain-containing protein</fullName>
    </recommendedName>
</protein>
<dbReference type="PANTHER" id="PTHR43736">
    <property type="entry name" value="ADP-RIBOSE PYROPHOSPHATASE"/>
    <property type="match status" value="1"/>
</dbReference>
<comment type="caution">
    <text evidence="2">The sequence shown here is derived from an EMBL/GenBank/DDBJ whole genome shotgun (WGS) entry which is preliminary data.</text>
</comment>
<sequence>MVLQVGVKIFLKNPKGEYLILKRSKERYPKINKLWDIPGGRIESGFDLIENLKREVREETGLELTKTVCLLGAQDILRDDKHIVRLTYKGEIEGEPELNGDEDVDFCWKTIESLESWDEFDEFSSEYVKKGVLN</sequence>
<evidence type="ECO:0000313" key="2">
    <source>
        <dbReference type="EMBL" id="PIQ68358.1"/>
    </source>
</evidence>
<dbReference type="PROSITE" id="PS51462">
    <property type="entry name" value="NUDIX"/>
    <property type="match status" value="1"/>
</dbReference>
<evidence type="ECO:0000259" key="1">
    <source>
        <dbReference type="PROSITE" id="PS51462"/>
    </source>
</evidence>
<dbReference type="SUPFAM" id="SSF55811">
    <property type="entry name" value="Nudix"/>
    <property type="match status" value="1"/>
</dbReference>
<dbReference type="Proteomes" id="UP000229342">
    <property type="component" value="Unassembled WGS sequence"/>
</dbReference>
<organism evidence="2 3">
    <name type="scientific">Candidatus Taylorbacteria bacterium CG11_big_fil_rev_8_21_14_0_20_46_11</name>
    <dbReference type="NCBI Taxonomy" id="1975025"/>
    <lineage>
        <taxon>Bacteria</taxon>
        <taxon>Candidatus Tayloriibacteriota</taxon>
    </lineage>
</organism>
<dbReference type="InterPro" id="IPR000086">
    <property type="entry name" value="NUDIX_hydrolase_dom"/>
</dbReference>
<dbReference type="Gene3D" id="3.90.79.10">
    <property type="entry name" value="Nucleoside Triphosphate Pyrophosphohydrolase"/>
    <property type="match status" value="1"/>
</dbReference>
<accession>A0A2H0KAS3</accession>
<dbReference type="EMBL" id="PCVG01000058">
    <property type="protein sequence ID" value="PIQ68358.1"/>
    <property type="molecule type" value="Genomic_DNA"/>
</dbReference>
<proteinExistence type="predicted"/>
<gene>
    <name evidence="2" type="ORF">COV91_04470</name>
</gene>